<gene>
    <name evidence="1" type="ORF">CLUMA_CG016881</name>
</gene>
<name>A0A1J1IVF3_9DIPT</name>
<dbReference type="AlphaFoldDB" id="A0A1J1IVF3"/>
<dbReference type="Proteomes" id="UP000183832">
    <property type="component" value="Unassembled WGS sequence"/>
</dbReference>
<proteinExistence type="predicted"/>
<evidence type="ECO:0000313" key="2">
    <source>
        <dbReference type="Proteomes" id="UP000183832"/>
    </source>
</evidence>
<sequence length="82" mass="9801">MNYDKSEIKLVLFSTPKQQQQEEKKKLNAKPREKCLTMLHETLFNLPTTSKLTPTLRCKFFSYPSSYTLSFPRDFYNEMKEI</sequence>
<reference evidence="1 2" key="1">
    <citation type="submission" date="2015-04" db="EMBL/GenBank/DDBJ databases">
        <authorList>
            <person name="Syromyatnikov M.Y."/>
            <person name="Popov V.N."/>
        </authorList>
    </citation>
    <scope>NUCLEOTIDE SEQUENCE [LARGE SCALE GENOMIC DNA]</scope>
</reference>
<evidence type="ECO:0000313" key="1">
    <source>
        <dbReference type="EMBL" id="CRL03564.1"/>
    </source>
</evidence>
<keyword evidence="2" id="KW-1185">Reference proteome</keyword>
<organism evidence="1 2">
    <name type="scientific">Clunio marinus</name>
    <dbReference type="NCBI Taxonomy" id="568069"/>
    <lineage>
        <taxon>Eukaryota</taxon>
        <taxon>Metazoa</taxon>
        <taxon>Ecdysozoa</taxon>
        <taxon>Arthropoda</taxon>
        <taxon>Hexapoda</taxon>
        <taxon>Insecta</taxon>
        <taxon>Pterygota</taxon>
        <taxon>Neoptera</taxon>
        <taxon>Endopterygota</taxon>
        <taxon>Diptera</taxon>
        <taxon>Nematocera</taxon>
        <taxon>Chironomoidea</taxon>
        <taxon>Chironomidae</taxon>
        <taxon>Clunio</taxon>
    </lineage>
</organism>
<accession>A0A1J1IVF3</accession>
<protein>
    <submittedName>
        <fullName evidence="1">CLUMA_CG016881, isoform A</fullName>
    </submittedName>
</protein>
<dbReference type="EMBL" id="CVRI01000059">
    <property type="protein sequence ID" value="CRL03564.1"/>
    <property type="molecule type" value="Genomic_DNA"/>
</dbReference>